<dbReference type="PANTHER" id="PTHR20855:SF52">
    <property type="entry name" value="ADIPONECTIN RECEPTOR PROTEIN"/>
    <property type="match status" value="1"/>
</dbReference>
<feature type="region of interest" description="Disordered" evidence="6">
    <location>
        <begin position="1"/>
        <end position="23"/>
    </location>
</feature>
<proteinExistence type="inferred from homology"/>
<dbReference type="InterPro" id="IPR004254">
    <property type="entry name" value="AdipoR/HlyIII-related"/>
</dbReference>
<evidence type="ECO:0000256" key="4">
    <source>
        <dbReference type="ARBA" id="ARBA00022989"/>
    </source>
</evidence>
<gene>
    <name evidence="8" type="ORF">LTR24_008343</name>
</gene>
<feature type="transmembrane region" description="Helical" evidence="7">
    <location>
        <begin position="172"/>
        <end position="193"/>
    </location>
</feature>
<keyword evidence="5 7" id="KW-0472">Membrane</keyword>
<feature type="transmembrane region" description="Helical" evidence="7">
    <location>
        <begin position="144"/>
        <end position="163"/>
    </location>
</feature>
<sequence>MVAQSENEASTSTKTQMKAESDSRRTLVGFDDLQKWQQDNQYILSGYRRASYSYSTSLYSMLHWHNESINIWTHFLPGLLFVPLAILLYAALKSRYEMASSADVYAMSCFLICVGSGMLMSGMYHTLSNHSPKVAKFWNHLDHAGIAFMIWGSFVPSVFYGFWCESALKQTYWTMITIFGIGCIGVTMLPAFQTPAWRPYRAAMFAAMGLSAVFPVFHGLRLYGLQQMQRQMGLFWLVLQGALYVTGAAIYACRFPESFNPGRYDKFGASHQIFHVFVVLAAASHLVGLLKAFDYRHGVSRGTCLSAI</sequence>
<keyword evidence="4 7" id="KW-1133">Transmembrane helix</keyword>
<feature type="transmembrane region" description="Helical" evidence="7">
    <location>
        <begin position="199"/>
        <end position="220"/>
    </location>
</feature>
<dbReference type="Pfam" id="PF03006">
    <property type="entry name" value="HlyIII"/>
    <property type="match status" value="1"/>
</dbReference>
<feature type="transmembrane region" description="Helical" evidence="7">
    <location>
        <begin position="104"/>
        <end position="124"/>
    </location>
</feature>
<comment type="similarity">
    <text evidence="2">Belongs to the ADIPOR family.</text>
</comment>
<name>A0ABR0K0B2_9EURO</name>
<feature type="transmembrane region" description="Helical" evidence="7">
    <location>
        <begin position="272"/>
        <end position="293"/>
    </location>
</feature>
<evidence type="ECO:0000313" key="9">
    <source>
        <dbReference type="Proteomes" id="UP001345013"/>
    </source>
</evidence>
<evidence type="ECO:0000256" key="2">
    <source>
        <dbReference type="ARBA" id="ARBA00007018"/>
    </source>
</evidence>
<protein>
    <submittedName>
        <fullName evidence="8">Uncharacterized protein</fullName>
    </submittedName>
</protein>
<comment type="subcellular location">
    <subcellularLocation>
        <location evidence="1">Membrane</location>
        <topology evidence="1">Multi-pass membrane protein</topology>
    </subcellularLocation>
</comment>
<organism evidence="8 9">
    <name type="scientific">Lithohypha guttulata</name>
    <dbReference type="NCBI Taxonomy" id="1690604"/>
    <lineage>
        <taxon>Eukaryota</taxon>
        <taxon>Fungi</taxon>
        <taxon>Dikarya</taxon>
        <taxon>Ascomycota</taxon>
        <taxon>Pezizomycotina</taxon>
        <taxon>Eurotiomycetes</taxon>
        <taxon>Chaetothyriomycetidae</taxon>
        <taxon>Chaetothyriales</taxon>
        <taxon>Trichomeriaceae</taxon>
        <taxon>Lithohypha</taxon>
    </lineage>
</organism>
<dbReference type="EMBL" id="JAVRRG010000142">
    <property type="protein sequence ID" value="KAK5081071.1"/>
    <property type="molecule type" value="Genomic_DNA"/>
</dbReference>
<keyword evidence="9" id="KW-1185">Reference proteome</keyword>
<dbReference type="PANTHER" id="PTHR20855">
    <property type="entry name" value="ADIPOR/PROGESTIN RECEPTOR-RELATED"/>
    <property type="match status" value="1"/>
</dbReference>
<comment type="caution">
    <text evidence="8">The sequence shown here is derived from an EMBL/GenBank/DDBJ whole genome shotgun (WGS) entry which is preliminary data.</text>
</comment>
<feature type="compositionally biased region" description="Polar residues" evidence="6">
    <location>
        <begin position="1"/>
        <end position="16"/>
    </location>
</feature>
<accession>A0ABR0K0B2</accession>
<evidence type="ECO:0000256" key="1">
    <source>
        <dbReference type="ARBA" id="ARBA00004141"/>
    </source>
</evidence>
<dbReference type="Proteomes" id="UP001345013">
    <property type="component" value="Unassembled WGS sequence"/>
</dbReference>
<feature type="transmembrane region" description="Helical" evidence="7">
    <location>
        <begin position="71"/>
        <end position="92"/>
    </location>
</feature>
<evidence type="ECO:0000313" key="8">
    <source>
        <dbReference type="EMBL" id="KAK5081071.1"/>
    </source>
</evidence>
<keyword evidence="3 7" id="KW-0812">Transmembrane</keyword>
<feature type="transmembrane region" description="Helical" evidence="7">
    <location>
        <begin position="232"/>
        <end position="252"/>
    </location>
</feature>
<evidence type="ECO:0000256" key="5">
    <source>
        <dbReference type="ARBA" id="ARBA00023136"/>
    </source>
</evidence>
<reference evidence="8 9" key="1">
    <citation type="submission" date="2023-08" db="EMBL/GenBank/DDBJ databases">
        <title>Black Yeasts Isolated from many extreme environments.</title>
        <authorList>
            <person name="Coleine C."/>
            <person name="Stajich J.E."/>
            <person name="Selbmann L."/>
        </authorList>
    </citation>
    <scope>NUCLEOTIDE SEQUENCE [LARGE SCALE GENOMIC DNA]</scope>
    <source>
        <strain evidence="8 9">CCFEE 5885</strain>
    </source>
</reference>
<evidence type="ECO:0000256" key="6">
    <source>
        <dbReference type="SAM" id="MobiDB-lite"/>
    </source>
</evidence>
<evidence type="ECO:0000256" key="7">
    <source>
        <dbReference type="SAM" id="Phobius"/>
    </source>
</evidence>
<evidence type="ECO:0000256" key="3">
    <source>
        <dbReference type="ARBA" id="ARBA00022692"/>
    </source>
</evidence>